<evidence type="ECO:0000313" key="3">
    <source>
        <dbReference type="EMBL" id="RIV68659.1"/>
    </source>
</evidence>
<dbReference type="Gene3D" id="3.40.50.720">
    <property type="entry name" value="NAD(P)-binding Rossmann-like Domain"/>
    <property type="match status" value="1"/>
</dbReference>
<dbReference type="EC" id="1.1.1.47" evidence="4"/>
<reference evidence="4 6" key="2">
    <citation type="submission" date="2019-07" db="EMBL/GenBank/DDBJ databases">
        <title>Draft genome of two Muricauda strains isolated from deep sea.</title>
        <authorList>
            <person name="Sun C."/>
        </authorList>
    </citation>
    <scope>NUCLEOTIDE SEQUENCE [LARGE SCALE GENOMIC DNA]</scope>
    <source>
        <strain evidence="4 6">NH166</strain>
    </source>
</reference>
<evidence type="ECO:0000313" key="5">
    <source>
        <dbReference type="Proteomes" id="UP000284189"/>
    </source>
</evidence>
<reference evidence="3 5" key="1">
    <citation type="submission" date="2018-08" db="EMBL/GenBank/DDBJ databases">
        <title>Proposal of Muricauda 72 sp.nov. and Muricauda NH166 sp.nov., isolated from seawater.</title>
        <authorList>
            <person name="Cheng H."/>
            <person name="Wu Y.-H."/>
            <person name="Guo L.-L."/>
            <person name="Xu X.-W."/>
        </authorList>
    </citation>
    <scope>NUCLEOTIDE SEQUENCE [LARGE SCALE GENOMIC DNA]</scope>
    <source>
        <strain evidence="3 5">NH166</strain>
    </source>
</reference>
<name>A0A418N4G4_9FLAO</name>
<keyword evidence="6" id="KW-1185">Reference proteome</keyword>
<dbReference type="NCBIfam" id="NF005559">
    <property type="entry name" value="PRK07231.1"/>
    <property type="match status" value="1"/>
</dbReference>
<dbReference type="OrthoDB" id="9803333at2"/>
<dbReference type="RefSeq" id="WP_119641498.1">
    <property type="nucleotide sequence ID" value="NZ_QXFJ01000030.1"/>
</dbReference>
<dbReference type="FunFam" id="3.40.50.720:FF:000084">
    <property type="entry name" value="Short-chain dehydrogenase reductase"/>
    <property type="match status" value="1"/>
</dbReference>
<evidence type="ECO:0000313" key="4">
    <source>
        <dbReference type="EMBL" id="TXK00357.1"/>
    </source>
</evidence>
<dbReference type="EMBL" id="QXFJ01000030">
    <property type="protein sequence ID" value="RIV68659.1"/>
    <property type="molecule type" value="Genomic_DNA"/>
</dbReference>
<accession>A0A418N4G4</accession>
<comment type="similarity">
    <text evidence="1">Belongs to the short-chain dehydrogenases/reductases (SDR) family.</text>
</comment>
<dbReference type="PANTHER" id="PTHR43639:SF1">
    <property type="entry name" value="SHORT-CHAIN DEHYDROGENASE_REDUCTASE FAMILY PROTEIN"/>
    <property type="match status" value="1"/>
</dbReference>
<keyword evidence="2 4" id="KW-0560">Oxidoreductase</keyword>
<dbReference type="EMBL" id="VNWL01000029">
    <property type="protein sequence ID" value="TXK00357.1"/>
    <property type="molecule type" value="Genomic_DNA"/>
</dbReference>
<dbReference type="SUPFAM" id="SSF51735">
    <property type="entry name" value="NAD(P)-binding Rossmann-fold domains"/>
    <property type="match status" value="1"/>
</dbReference>
<evidence type="ECO:0000313" key="6">
    <source>
        <dbReference type="Proteomes" id="UP000321528"/>
    </source>
</evidence>
<organism evidence="3 5">
    <name type="scientific">Flagellimonas aequoris</name>
    <dbReference type="NCBI Taxonomy" id="2306997"/>
    <lineage>
        <taxon>Bacteria</taxon>
        <taxon>Pseudomonadati</taxon>
        <taxon>Bacteroidota</taxon>
        <taxon>Flavobacteriia</taxon>
        <taxon>Flavobacteriales</taxon>
        <taxon>Flavobacteriaceae</taxon>
        <taxon>Flagellimonas</taxon>
    </lineage>
</organism>
<dbReference type="AlphaFoldDB" id="A0A418N4G4"/>
<comment type="caution">
    <text evidence="3">The sequence shown here is derived from an EMBL/GenBank/DDBJ whole genome shotgun (WGS) entry which is preliminary data.</text>
</comment>
<dbReference type="InterPro" id="IPR036291">
    <property type="entry name" value="NAD(P)-bd_dom_sf"/>
</dbReference>
<dbReference type="PANTHER" id="PTHR43639">
    <property type="entry name" value="OXIDOREDUCTASE, SHORT-CHAIN DEHYDROGENASE/REDUCTASE FAMILY (AFU_ORTHOLOGUE AFUA_5G02870)"/>
    <property type="match status" value="1"/>
</dbReference>
<dbReference type="GO" id="GO:0047936">
    <property type="term" value="F:glucose 1-dehydrogenase [NAD(P)+] activity"/>
    <property type="evidence" value="ECO:0007669"/>
    <property type="project" value="UniProtKB-EC"/>
</dbReference>
<protein>
    <submittedName>
        <fullName evidence="4">Glucose 1-dehydrogenase</fullName>
        <ecNumber evidence="4">1.1.1.47</ecNumber>
    </submittedName>
    <submittedName>
        <fullName evidence="3">SDR family oxidoreductase</fullName>
    </submittedName>
</protein>
<sequence length="250" mass="26337">MELKLKNKVAIVTGSSKGIGAGIAKAFAKEGAKVVVNYASSKENADNVVREISQDGGTAIAVQADISKFEDIKRLFEETKSTFGKLDVLVNNAGVFRTELLDEITESSFHLQVNTHLMGPILSIQEAVKAFGESGGSIINLSSTVSQNPVPGFMVYSAAKAGIDNATKVLAKELGSKRIRVNVIAPGITNTEGNHEMGIIGGEVEKQMVPLTPLGRIGQPEDIAKVAVFLASEDAGWVTGERITVSGGLL</sequence>
<dbReference type="Proteomes" id="UP000284189">
    <property type="component" value="Unassembled WGS sequence"/>
</dbReference>
<dbReference type="PRINTS" id="PR00081">
    <property type="entry name" value="GDHRDH"/>
</dbReference>
<gene>
    <name evidence="3" type="ORF">D2U88_15825</name>
    <name evidence="4" type="ORF">FQ019_15650</name>
</gene>
<dbReference type="InterPro" id="IPR002347">
    <property type="entry name" value="SDR_fam"/>
</dbReference>
<dbReference type="PRINTS" id="PR00080">
    <property type="entry name" value="SDRFAMILY"/>
</dbReference>
<evidence type="ECO:0000256" key="1">
    <source>
        <dbReference type="ARBA" id="ARBA00006484"/>
    </source>
</evidence>
<dbReference type="Pfam" id="PF13561">
    <property type="entry name" value="adh_short_C2"/>
    <property type="match status" value="1"/>
</dbReference>
<proteinExistence type="inferred from homology"/>
<dbReference type="Proteomes" id="UP000321528">
    <property type="component" value="Unassembled WGS sequence"/>
</dbReference>
<evidence type="ECO:0000256" key="2">
    <source>
        <dbReference type="ARBA" id="ARBA00023002"/>
    </source>
</evidence>